<comment type="caution">
    <text evidence="2">The sequence shown here is derived from an EMBL/GenBank/DDBJ whole genome shotgun (WGS) entry which is preliminary data.</text>
</comment>
<reference evidence="2 3" key="1">
    <citation type="submission" date="2017-05" db="EMBL/GenBank/DDBJ databases">
        <authorList>
            <person name="Varghese N."/>
            <person name="Submissions S."/>
        </authorList>
    </citation>
    <scope>NUCLEOTIDE SEQUENCE [LARGE SCALE GENOMIC DNA]</scope>
    <source>
        <strain evidence="2 3">DSM 25457</strain>
    </source>
</reference>
<organism evidence="2 3">
    <name type="scientific">Neorhodopirellula lusitana</name>
    <dbReference type="NCBI Taxonomy" id="445327"/>
    <lineage>
        <taxon>Bacteria</taxon>
        <taxon>Pseudomonadati</taxon>
        <taxon>Planctomycetota</taxon>
        <taxon>Planctomycetia</taxon>
        <taxon>Pirellulales</taxon>
        <taxon>Pirellulaceae</taxon>
        <taxon>Neorhodopirellula</taxon>
    </lineage>
</organism>
<protein>
    <submittedName>
        <fullName evidence="2">Uncharacterized protein</fullName>
    </submittedName>
</protein>
<evidence type="ECO:0000313" key="3">
    <source>
        <dbReference type="Proteomes" id="UP001158067"/>
    </source>
</evidence>
<dbReference type="Proteomes" id="UP001158067">
    <property type="component" value="Unassembled WGS sequence"/>
</dbReference>
<dbReference type="EMBL" id="FXUG01000001">
    <property type="protein sequence ID" value="SMP39022.1"/>
    <property type="molecule type" value="Genomic_DNA"/>
</dbReference>
<evidence type="ECO:0000256" key="1">
    <source>
        <dbReference type="SAM" id="MobiDB-lite"/>
    </source>
</evidence>
<accession>A0ABY1PNM7</accession>
<sequence>MNIPTDSPSDPPTFSDAQLVAFLDEELQPELSSKLESALRADPELQQRLTVLRGQNLAGLHSIGAIWRRGRLSCLDRPQLAAFLAGTLPTEEADYARFHLDEIHCRVCNANVDDLKQAAAENNESQDRRDRLFQSSAGHLRPKL</sequence>
<evidence type="ECO:0000313" key="2">
    <source>
        <dbReference type="EMBL" id="SMP39022.1"/>
    </source>
</evidence>
<gene>
    <name evidence="2" type="ORF">SAMN06265222_101236</name>
</gene>
<name>A0ABY1PNM7_9BACT</name>
<dbReference type="RefSeq" id="WP_283430490.1">
    <property type="nucleotide sequence ID" value="NZ_FXUG01000001.1"/>
</dbReference>
<proteinExistence type="predicted"/>
<feature type="region of interest" description="Disordered" evidence="1">
    <location>
        <begin position="120"/>
        <end position="144"/>
    </location>
</feature>
<keyword evidence="3" id="KW-1185">Reference proteome</keyword>